<dbReference type="Pfam" id="PF00756">
    <property type="entry name" value="Esterase"/>
    <property type="match status" value="1"/>
</dbReference>
<keyword evidence="2" id="KW-0963">Cytoplasm</keyword>
<evidence type="ECO:0000259" key="5">
    <source>
        <dbReference type="Pfam" id="PF11806"/>
    </source>
</evidence>
<dbReference type="NCBIfam" id="NF007758">
    <property type="entry name" value="PRK10439.1"/>
    <property type="match status" value="1"/>
</dbReference>
<dbReference type="SUPFAM" id="SSF53474">
    <property type="entry name" value="alpha/beta-Hydrolases"/>
    <property type="match status" value="1"/>
</dbReference>
<organism evidence="6 7">
    <name type="scientific">Kribbella karoonensis</name>
    <dbReference type="NCBI Taxonomy" id="324851"/>
    <lineage>
        <taxon>Bacteria</taxon>
        <taxon>Bacillati</taxon>
        <taxon>Actinomycetota</taxon>
        <taxon>Actinomycetes</taxon>
        <taxon>Propionibacteriales</taxon>
        <taxon>Kribbellaceae</taxon>
        <taxon>Kribbella</taxon>
    </lineage>
</organism>
<comment type="similarity">
    <text evidence="4">Belongs to the Fes family.</text>
</comment>
<evidence type="ECO:0000313" key="7">
    <source>
        <dbReference type="Proteomes" id="UP001500190"/>
    </source>
</evidence>
<gene>
    <name evidence="6" type="ORF">GCM10009742_05730</name>
</gene>
<dbReference type="PANTHER" id="PTHR48098">
    <property type="entry name" value="ENTEROCHELIN ESTERASE-RELATED"/>
    <property type="match status" value="1"/>
</dbReference>
<reference evidence="7" key="1">
    <citation type="journal article" date="2019" name="Int. J. Syst. Evol. Microbiol.">
        <title>The Global Catalogue of Microorganisms (GCM) 10K type strain sequencing project: providing services to taxonomists for standard genome sequencing and annotation.</title>
        <authorList>
            <consortium name="The Broad Institute Genomics Platform"/>
            <consortium name="The Broad Institute Genome Sequencing Center for Infectious Disease"/>
            <person name="Wu L."/>
            <person name="Ma J."/>
        </authorList>
    </citation>
    <scope>NUCLEOTIDE SEQUENCE [LARGE SCALE GENOMIC DNA]</scope>
    <source>
        <strain evidence="7">JCM 14304</strain>
    </source>
</reference>
<protein>
    <recommendedName>
        <fullName evidence="5">Enterochelin esterase N-terminal domain-containing protein</fullName>
    </recommendedName>
</protein>
<dbReference type="InterPro" id="IPR000801">
    <property type="entry name" value="Esterase-like"/>
</dbReference>
<accession>A0ABN2D2C9</accession>
<evidence type="ECO:0000256" key="3">
    <source>
        <dbReference type="ARBA" id="ARBA00022801"/>
    </source>
</evidence>
<keyword evidence="3" id="KW-0378">Hydrolase</keyword>
<keyword evidence="7" id="KW-1185">Reference proteome</keyword>
<dbReference type="InterPro" id="IPR029058">
    <property type="entry name" value="AB_hydrolase_fold"/>
</dbReference>
<dbReference type="Gene3D" id="2.60.40.10">
    <property type="entry name" value="Immunoglobulins"/>
    <property type="match status" value="1"/>
</dbReference>
<dbReference type="InterPro" id="IPR050583">
    <property type="entry name" value="Mycobacterial_A85_antigen"/>
</dbReference>
<dbReference type="InterPro" id="IPR021764">
    <property type="entry name" value="Enterochelin_esterase_N"/>
</dbReference>
<evidence type="ECO:0000313" key="6">
    <source>
        <dbReference type="EMBL" id="GAA1566995.1"/>
    </source>
</evidence>
<dbReference type="Gene3D" id="3.40.50.1820">
    <property type="entry name" value="alpha/beta hydrolase"/>
    <property type="match status" value="1"/>
</dbReference>
<evidence type="ECO:0000256" key="2">
    <source>
        <dbReference type="ARBA" id="ARBA00022490"/>
    </source>
</evidence>
<evidence type="ECO:0000256" key="4">
    <source>
        <dbReference type="ARBA" id="ARBA00024201"/>
    </source>
</evidence>
<dbReference type="InterPro" id="IPR014756">
    <property type="entry name" value="Ig_E-set"/>
</dbReference>
<comment type="caution">
    <text evidence="6">The sequence shown here is derived from an EMBL/GenBank/DDBJ whole genome shotgun (WGS) entry which is preliminary data.</text>
</comment>
<dbReference type="Pfam" id="PF11806">
    <property type="entry name" value="Enterochelin_N"/>
    <property type="match status" value="1"/>
</dbReference>
<proteinExistence type="inferred from homology"/>
<comment type="subcellular location">
    <subcellularLocation>
        <location evidence="1">Cytoplasm</location>
    </subcellularLocation>
</comment>
<feature type="domain" description="Enterochelin esterase N-terminal" evidence="5">
    <location>
        <begin position="48"/>
        <end position="149"/>
    </location>
</feature>
<sequence length="402" mass="44781">MPTSPRIEQLRQDLAGGPVDGVLARFWAEVALTGTPLIEPYDEDQRLVTFLWKEERPVETVAVIGGPALWWEIPGNQLERLDGTDVWFRTYLVWADHRGRYVLSPDDSLEPLAVAGTPEAVARASTFVPDPFNRSPFTLPGVAGDPVSPPQHFSTFALDQATPRDWCAPRAGVRRGVIREETVTSDVLGNERTVWLWESAVQGPEPALLVLLDGRDWNEALPIFPTLDNLVDAGELPPLVAVLPDSVDFATRARELPCNQGFLRLLTDELLPWARKVTGATSDPRRTVIAGKSYGGLASVYAGLRRPDVFGTVIAQSGSFWWSPPDEEPEYLLRQVDRELPVRFCLDVGLQEGDWMIPQTQRLADALEGYADEVLYREYNGGHDLNCWLAELPSELRWAFTG</sequence>
<dbReference type="InterPro" id="IPR013783">
    <property type="entry name" value="Ig-like_fold"/>
</dbReference>
<dbReference type="RefSeq" id="WP_344187756.1">
    <property type="nucleotide sequence ID" value="NZ_BAAAND010000001.1"/>
</dbReference>
<dbReference type="Proteomes" id="UP001500190">
    <property type="component" value="Unassembled WGS sequence"/>
</dbReference>
<evidence type="ECO:0000256" key="1">
    <source>
        <dbReference type="ARBA" id="ARBA00004496"/>
    </source>
</evidence>
<name>A0ABN2D2C9_9ACTN</name>
<dbReference type="PANTHER" id="PTHR48098:SF3">
    <property type="entry name" value="IRON(III) ENTEROBACTIN ESTERASE"/>
    <property type="match status" value="1"/>
</dbReference>
<dbReference type="EMBL" id="BAAAND010000001">
    <property type="protein sequence ID" value="GAA1566995.1"/>
    <property type="molecule type" value="Genomic_DNA"/>
</dbReference>
<dbReference type="SUPFAM" id="SSF81296">
    <property type="entry name" value="E set domains"/>
    <property type="match status" value="1"/>
</dbReference>